<name>A0A2U8W360_9HYPH</name>
<proteinExistence type="predicted"/>
<evidence type="ECO:0000313" key="1">
    <source>
        <dbReference type="EMBL" id="AWN39960.1"/>
    </source>
</evidence>
<reference evidence="2" key="1">
    <citation type="submission" date="2018-05" db="EMBL/GenBank/DDBJ databases">
        <title>Complete Genome Sequence of Methylobacterium sp. 17SD2-17.</title>
        <authorList>
            <person name="Srinivasan S."/>
        </authorList>
    </citation>
    <scope>NUCLEOTIDE SEQUENCE [LARGE SCALE GENOMIC DNA]</scope>
    <source>
        <strain evidence="2">17SD2-17</strain>
    </source>
</reference>
<dbReference type="OrthoDB" id="8238457at2"/>
<dbReference type="RefSeq" id="WP_109887701.1">
    <property type="nucleotide sequence ID" value="NZ_CP029550.1"/>
</dbReference>
<accession>A0A2U8W360</accession>
<evidence type="ECO:0000313" key="2">
    <source>
        <dbReference type="Proteomes" id="UP000245926"/>
    </source>
</evidence>
<gene>
    <name evidence="1" type="ORF">DK389_04650</name>
</gene>
<protein>
    <submittedName>
        <fullName evidence="1">Uncharacterized protein</fullName>
    </submittedName>
</protein>
<dbReference type="KEGG" id="mets:DK389_04650"/>
<dbReference type="Proteomes" id="UP000245926">
    <property type="component" value="Chromosome"/>
</dbReference>
<organism evidence="1 2">
    <name type="scientific">Methylobacterium durans</name>
    <dbReference type="NCBI Taxonomy" id="2202825"/>
    <lineage>
        <taxon>Bacteria</taxon>
        <taxon>Pseudomonadati</taxon>
        <taxon>Pseudomonadota</taxon>
        <taxon>Alphaproteobacteria</taxon>
        <taxon>Hyphomicrobiales</taxon>
        <taxon>Methylobacteriaceae</taxon>
        <taxon>Methylobacterium</taxon>
    </lineage>
</organism>
<dbReference type="Pfam" id="PF20132">
    <property type="entry name" value="DUF6522"/>
    <property type="match status" value="1"/>
</dbReference>
<sequence>MHFERDTRGDWVVDPEQLASRLGINPGQLRHEMRLGLVTSRIEGGRDADQGCWRVTVRTRKAGWQGIFNDAGCLIRERRL</sequence>
<dbReference type="EMBL" id="CP029550">
    <property type="protein sequence ID" value="AWN39960.1"/>
    <property type="molecule type" value="Genomic_DNA"/>
</dbReference>
<keyword evidence="2" id="KW-1185">Reference proteome</keyword>
<dbReference type="InterPro" id="IPR045389">
    <property type="entry name" value="DUF6522"/>
</dbReference>
<dbReference type="AlphaFoldDB" id="A0A2U8W360"/>